<evidence type="ECO:0000313" key="2">
    <source>
        <dbReference type="Proteomes" id="UP001217185"/>
    </source>
</evidence>
<gene>
    <name evidence="1" type="ORF">P5658_26195</name>
</gene>
<organism evidence="1 2">
    <name type="scientific">Bacillus subtilis</name>
    <dbReference type="NCBI Taxonomy" id="1423"/>
    <lineage>
        <taxon>Bacteria</taxon>
        <taxon>Bacillati</taxon>
        <taxon>Bacillota</taxon>
        <taxon>Bacilli</taxon>
        <taxon>Bacillales</taxon>
        <taxon>Bacillaceae</taxon>
        <taxon>Bacillus</taxon>
    </lineage>
</organism>
<dbReference type="Proteomes" id="UP001217185">
    <property type="component" value="Chromosome"/>
</dbReference>
<keyword evidence="1" id="KW-0255">Endonuclease</keyword>
<evidence type="ECO:0000313" key="1">
    <source>
        <dbReference type="EMBL" id="XRL91098.1"/>
    </source>
</evidence>
<keyword evidence="1" id="KW-0378">Hydrolase</keyword>
<keyword evidence="1" id="KW-0540">Nuclease</keyword>
<reference evidence="1" key="1">
    <citation type="submission" date="2025-02" db="EMBL/GenBank/DDBJ databases">
        <title>Complete genome sequences of 52 Bacillus and Priestia strains isolated from West-African fermentations and 26 reference strains from the DSMZ collection.</title>
        <authorList>
            <person name="Wiedenbein E.S."/>
            <person name="Canoy T.S."/>
            <person name="Hui Y."/>
            <person name="Parkouda C."/>
            <person name="Dawende C."/>
            <person name="Ametefe E."/>
            <person name="Jespersen L."/>
            <person name="Nielsen D.S."/>
        </authorList>
    </citation>
    <scope>NUCLEOTIDE SEQUENCE</scope>
    <source>
        <strain evidence="1">PRO122</strain>
    </source>
</reference>
<accession>A0AC62A3C0</accession>
<name>A0AC62A3C0_BACIU</name>
<sequence>MKQKHDPKPEVLRIEELVIKVKTGDIKLPKFQRPFVWTKKDILNLLDSIYKSYPIGSILLWLTKEKLASERRIGDFEIEDRREEYPTNYLLDGQQRLSTLCGALFWNGDNPKSIWNIAFDLDKEKFVHPDGIDKPEYFPLNKLINTIDFLNECKRLETHKNKEKYVKNAESLLQTIKDYKVAAVSIGDMTVNEVAPIFERINSTGRRLTIVDLMRAATWSGDFDLSDTIQSVRDALKVKNFDDVSESDILKNISSSMGFGINKDDIDKLRHCSSEELKSAANKCIEAYKNAVDFLTGELPITSYAYLPYGLQLTMLVEFFNVCPNPNHTQRENLKRWFWKTAFSRYFASFNTAQLTKDLTDIRNYAKGISENIIISKPVDYVKFVNDDFKLNKANSKSFALLLASNKPRSLLDGSKVNTSKALSIINRHEFHHIFPKAYLKSNNYSEIKINAHSNICLLNMINNRSISDTKPSIYFKQVRDELGSNMLEVLNSNFINEEAYNAAINDDFEVFSEIRSQSIINKAKQLCGETIPV</sequence>
<dbReference type="EMBL" id="CP121756">
    <property type="protein sequence ID" value="XRL91098.1"/>
    <property type="molecule type" value="Genomic_DNA"/>
</dbReference>
<protein>
    <submittedName>
        <fullName evidence="1">GmrSD restriction endonuclease domain-containing protein</fullName>
    </submittedName>
</protein>
<proteinExistence type="predicted"/>